<dbReference type="CDD" id="cd00200">
    <property type="entry name" value="WD40"/>
    <property type="match status" value="1"/>
</dbReference>
<dbReference type="SMART" id="SM00320">
    <property type="entry name" value="WD40"/>
    <property type="match status" value="7"/>
</dbReference>
<dbReference type="SUPFAM" id="SSF50978">
    <property type="entry name" value="WD40 repeat-like"/>
    <property type="match status" value="1"/>
</dbReference>
<feature type="compositionally biased region" description="Polar residues" evidence="2">
    <location>
        <begin position="150"/>
        <end position="161"/>
    </location>
</feature>
<evidence type="ECO:0000256" key="2">
    <source>
        <dbReference type="SAM" id="MobiDB-lite"/>
    </source>
</evidence>
<dbReference type="InterPro" id="IPR036322">
    <property type="entry name" value="WD40_repeat_dom_sf"/>
</dbReference>
<keyword evidence="1" id="KW-0853">WD repeat</keyword>
<accession>A0A0B2W3U5</accession>
<dbReference type="OrthoDB" id="187712at2759"/>
<feature type="repeat" description="WD" evidence="1">
    <location>
        <begin position="408"/>
        <end position="448"/>
    </location>
</feature>
<comment type="caution">
    <text evidence="3">The sequence shown here is derived from an EMBL/GenBank/DDBJ whole genome shotgun (WGS) entry which is preliminary data.</text>
</comment>
<dbReference type="OMA" id="EIRCIRF"/>
<feature type="region of interest" description="Disordered" evidence="2">
    <location>
        <begin position="64"/>
        <end position="89"/>
    </location>
</feature>
<evidence type="ECO:0000313" key="4">
    <source>
        <dbReference type="Proteomes" id="UP000031036"/>
    </source>
</evidence>
<dbReference type="PROSITE" id="PS50082">
    <property type="entry name" value="WD_REPEATS_2"/>
    <property type="match status" value="5"/>
</dbReference>
<name>A0A0B2W3U5_TOXCA</name>
<dbReference type="PROSITE" id="PS50294">
    <property type="entry name" value="WD_REPEATS_REGION"/>
    <property type="match status" value="2"/>
</dbReference>
<dbReference type="AlphaFoldDB" id="A0A0B2W3U5"/>
<sequence length="581" mass="63887">MSQSLVLPAMTSSLAVGLPARGSLHPMSQSTVASVGFSIQSSKQQGEAMMAQSQMIDTMFETSDLTRSTRPAPYRDVSVPSSSASPMHTYASTPPLMRGQPMMSQSMGPYLPQMQPPMSLPFEPSSRRQLEEMARRGQRQCSLPPVPEMTTPNGGSSSFETTPRIDNAMTTSRLFHEFSNRHLREQVRQQSSAPPQAQIDGVTRQMMQISTFENPVYNSAPPPAADYAPRRLTVVSGLIWPIGTVKNTGQKTMELVDLSSYEDAQAIRAVAFHPSGRYFALGTNSKQMLVCKYPDIRRFRLESNARGVDVILSRPKQHRGSVYCLGFNPTGELLATGSNDKSLRLMAFNTELCKIGAEMELNVHDGTVRDIIFMEDSVNRSTVLVSGGAGNCRIHLTDCSNGHTFASYQGHTAPILGLYTWGSGSFVSCSQDKTVRFWDLRSPQAINVVTANNKTASAPVTSVCVDPGGKLLVSGHEDASVMLYDIAGARVVQIFRPHGDEVRTVRFSNAAYYLLSGSYDKRVVITDMRGDLMAPLMYLPVAEHNDKVIQCRWHPHDFSFLSTSADRTAVLWSLPPPPIYQ</sequence>
<dbReference type="Proteomes" id="UP000031036">
    <property type="component" value="Unassembled WGS sequence"/>
</dbReference>
<dbReference type="Pfam" id="PF00400">
    <property type="entry name" value="WD40"/>
    <property type="match status" value="5"/>
</dbReference>
<dbReference type="STRING" id="6265.A0A0B2W3U5"/>
<feature type="repeat" description="WD" evidence="1">
    <location>
        <begin position="495"/>
        <end position="529"/>
    </location>
</feature>
<reference evidence="3 4" key="1">
    <citation type="submission" date="2014-11" db="EMBL/GenBank/DDBJ databases">
        <title>Genetic blueprint of the zoonotic pathogen Toxocara canis.</title>
        <authorList>
            <person name="Zhu X.-Q."/>
            <person name="Korhonen P.K."/>
            <person name="Cai H."/>
            <person name="Young N.D."/>
            <person name="Nejsum P."/>
            <person name="von Samson-Himmelstjerna G."/>
            <person name="Boag P.R."/>
            <person name="Tan P."/>
            <person name="Li Q."/>
            <person name="Min J."/>
            <person name="Yang Y."/>
            <person name="Wang X."/>
            <person name="Fang X."/>
            <person name="Hall R.S."/>
            <person name="Hofmann A."/>
            <person name="Sternberg P.W."/>
            <person name="Jex A.R."/>
            <person name="Gasser R.B."/>
        </authorList>
    </citation>
    <scope>NUCLEOTIDE SEQUENCE [LARGE SCALE GENOMIC DNA]</scope>
    <source>
        <strain evidence="3">PN_DK_2014</strain>
    </source>
</reference>
<dbReference type="InterPro" id="IPR015943">
    <property type="entry name" value="WD40/YVTN_repeat-like_dom_sf"/>
</dbReference>
<dbReference type="EMBL" id="JPKZ01000197">
    <property type="protein sequence ID" value="KHN88653.1"/>
    <property type="molecule type" value="Genomic_DNA"/>
</dbReference>
<feature type="repeat" description="WD" evidence="1">
    <location>
        <begin position="541"/>
        <end position="574"/>
    </location>
</feature>
<dbReference type="PANTHER" id="PTHR19863:SF5">
    <property type="entry name" value="WD REPEAT-CONTAINING PROTEIN 47"/>
    <property type="match status" value="1"/>
</dbReference>
<evidence type="ECO:0000256" key="1">
    <source>
        <dbReference type="PROSITE-ProRule" id="PRU00221"/>
    </source>
</evidence>
<feature type="region of interest" description="Disordered" evidence="2">
    <location>
        <begin position="137"/>
        <end position="163"/>
    </location>
</feature>
<dbReference type="PANTHER" id="PTHR19863">
    <property type="entry name" value="NEMITIN (NEURONAL ENRICHED MAP INTERACTING PROTEIN) HOMOLOG"/>
    <property type="match status" value="1"/>
</dbReference>
<organism evidence="3 4">
    <name type="scientific">Toxocara canis</name>
    <name type="common">Canine roundworm</name>
    <dbReference type="NCBI Taxonomy" id="6265"/>
    <lineage>
        <taxon>Eukaryota</taxon>
        <taxon>Metazoa</taxon>
        <taxon>Ecdysozoa</taxon>
        <taxon>Nematoda</taxon>
        <taxon>Chromadorea</taxon>
        <taxon>Rhabditida</taxon>
        <taxon>Spirurina</taxon>
        <taxon>Ascaridomorpha</taxon>
        <taxon>Ascaridoidea</taxon>
        <taxon>Toxocaridae</taxon>
        <taxon>Toxocara</taxon>
    </lineage>
</organism>
<dbReference type="Gene3D" id="2.130.10.10">
    <property type="entry name" value="YVTN repeat-like/Quinoprotein amine dehydrogenase"/>
    <property type="match status" value="2"/>
</dbReference>
<gene>
    <name evidence="3" type="primary">Wdr47</name>
    <name evidence="3" type="ORF">Tcan_04049</name>
</gene>
<feature type="repeat" description="WD" evidence="1">
    <location>
        <begin position="315"/>
        <end position="345"/>
    </location>
</feature>
<dbReference type="InterPro" id="IPR001680">
    <property type="entry name" value="WD40_rpt"/>
</dbReference>
<evidence type="ECO:0000313" key="3">
    <source>
        <dbReference type="EMBL" id="KHN88653.1"/>
    </source>
</evidence>
<proteinExistence type="predicted"/>
<feature type="compositionally biased region" description="Polar residues" evidence="2">
    <location>
        <begin position="79"/>
        <end position="89"/>
    </location>
</feature>
<protein>
    <submittedName>
        <fullName evidence="3">WD repeat-containing protein 47</fullName>
    </submittedName>
</protein>
<feature type="repeat" description="WD" evidence="1">
    <location>
        <begin position="453"/>
        <end position="494"/>
    </location>
</feature>
<dbReference type="InterPro" id="IPR040067">
    <property type="entry name" value="WDR47"/>
</dbReference>
<keyword evidence="4" id="KW-1185">Reference proteome</keyword>